<dbReference type="EC" id="2.5.1.18" evidence="3"/>
<dbReference type="CDD" id="cd03046">
    <property type="entry name" value="GST_N_GTT1_like"/>
    <property type="match status" value="1"/>
</dbReference>
<dbReference type="AlphaFoldDB" id="A0AA36UKU1"/>
<dbReference type="RefSeq" id="WP_003776760.1">
    <property type="nucleotide sequence ID" value="NZ_CP094241.1"/>
</dbReference>
<evidence type="ECO:0000259" key="2">
    <source>
        <dbReference type="PROSITE" id="PS50405"/>
    </source>
</evidence>
<accession>A0AA36UKU1</accession>
<dbReference type="PANTHER" id="PTHR44051">
    <property type="entry name" value="GLUTATHIONE S-TRANSFERASE-RELATED"/>
    <property type="match status" value="1"/>
</dbReference>
<dbReference type="PROSITE" id="PS50405">
    <property type="entry name" value="GST_CTER"/>
    <property type="match status" value="1"/>
</dbReference>
<evidence type="ECO:0000313" key="6">
    <source>
        <dbReference type="Proteomes" id="UP000829455"/>
    </source>
</evidence>
<evidence type="ECO:0000313" key="5">
    <source>
        <dbReference type="Proteomes" id="UP000004982"/>
    </source>
</evidence>
<dbReference type="SFLD" id="SFLDG01150">
    <property type="entry name" value="Main.1:_Beta-like"/>
    <property type="match status" value="1"/>
</dbReference>
<proteinExistence type="predicted"/>
<dbReference type="SUPFAM" id="SSF47616">
    <property type="entry name" value="GST C-terminal domain-like"/>
    <property type="match status" value="1"/>
</dbReference>
<dbReference type="SFLD" id="SFLDS00019">
    <property type="entry name" value="Glutathione_Transferase_(cytos"/>
    <property type="match status" value="1"/>
</dbReference>
<dbReference type="InterPro" id="IPR010987">
    <property type="entry name" value="Glutathione-S-Trfase_C-like"/>
</dbReference>
<sequence length="213" mass="24351">MQDITLYTHPFSRGTYVVWMLKECGAEYTVVPIQFGAQIQSAEYLAINPQGRVPALKFGDTVLTESLAIITFLAEQFPDKHLIPAADTLERGEYYRWMCLSLHLEYAAFNKLHNLPVDTPERRRQIGYGDFDTAWNTLREHLKNRDYIIGNSFTALDLYYSGLILLLTQNFKVLPADETDVLQRYAAKHLARPAFAETMAWAQETVAQMPPAE</sequence>
<dbReference type="SUPFAM" id="SSF52833">
    <property type="entry name" value="Thioredoxin-like"/>
    <property type="match status" value="1"/>
</dbReference>
<feature type="domain" description="GST C-terminal" evidence="2">
    <location>
        <begin position="87"/>
        <end position="212"/>
    </location>
</feature>
<dbReference type="PROSITE" id="PS50404">
    <property type="entry name" value="GST_NTER"/>
    <property type="match status" value="1"/>
</dbReference>
<dbReference type="GO" id="GO:0004364">
    <property type="term" value="F:glutathione transferase activity"/>
    <property type="evidence" value="ECO:0007669"/>
    <property type="project" value="UniProtKB-EC"/>
</dbReference>
<reference evidence="3 5" key="1">
    <citation type="submission" date="2011-05" db="EMBL/GenBank/DDBJ databases">
        <authorList>
            <person name="Muzny D."/>
            <person name="Qin X."/>
            <person name="Deng J."/>
            <person name="Jiang H."/>
            <person name="Liu Y."/>
            <person name="Qu J."/>
            <person name="Song X.-Z."/>
            <person name="Zhang L."/>
            <person name="Thornton R."/>
            <person name="Coyle M."/>
            <person name="Francisco L."/>
            <person name="Jackson L."/>
            <person name="Javaid M."/>
            <person name="Korchina V."/>
            <person name="Kovar C."/>
            <person name="Mata R."/>
            <person name="Mathew T."/>
            <person name="Ngo R."/>
            <person name="Nguyen L."/>
            <person name="Nguyen N."/>
            <person name="Okwuonu G."/>
            <person name="Ongeri F."/>
            <person name="Pham C."/>
            <person name="Simmons D."/>
            <person name="Wilczek-Boney K."/>
            <person name="Hale W."/>
            <person name="Jakkamsetti A."/>
            <person name="Pham P."/>
            <person name="Ruth R."/>
            <person name="San Lucas F."/>
            <person name="Warren J."/>
            <person name="Zhang J."/>
            <person name="Zhao Z."/>
            <person name="Zhou C."/>
            <person name="Zhu D."/>
            <person name="Lee S."/>
            <person name="Bess C."/>
            <person name="Blankenburg K."/>
            <person name="Forbes L."/>
            <person name="Fu Q."/>
            <person name="Gubbala S."/>
            <person name="Hirani K."/>
            <person name="Jayaseelan J.C."/>
            <person name="Lara F."/>
            <person name="Munidasa M."/>
            <person name="Palculict T."/>
            <person name="Patil S."/>
            <person name="Pu L.-L."/>
            <person name="Saada N."/>
            <person name="Tang L."/>
            <person name="Weissenberger G."/>
            <person name="Zhu Y."/>
            <person name="Hemphill L."/>
            <person name="Shang Y."/>
            <person name="Youmans B."/>
            <person name="Ayvaz T."/>
            <person name="Ross M."/>
            <person name="Santibanez J."/>
            <person name="Aqrawi P."/>
            <person name="Gross S."/>
            <person name="Joshi V."/>
            <person name="Fowler G."/>
            <person name="Nazareth L."/>
            <person name="Reid J."/>
            <person name="Worley K."/>
            <person name="Petrosino J."/>
            <person name="Highlander S."/>
            <person name="Gibbs R."/>
        </authorList>
    </citation>
    <scope>NUCLEOTIDE SEQUENCE [LARGE SCALE GENOMIC DNA]</scope>
    <source>
        <strain evidence="3 5">ATCC 33926</strain>
    </source>
</reference>
<reference evidence="4 6" key="2">
    <citation type="submission" date="2022-03" db="EMBL/GenBank/DDBJ databases">
        <title>Genome sequencing of Neisseria macacae.</title>
        <authorList>
            <person name="Baek M.-G."/>
        </authorList>
    </citation>
    <scope>NUCLEOTIDE SEQUENCE [LARGE SCALE GENOMIC DNA]</scope>
    <source>
        <strain evidence="4 6">ATCC 33926</strain>
    </source>
</reference>
<evidence type="ECO:0000259" key="1">
    <source>
        <dbReference type="PROSITE" id="PS50404"/>
    </source>
</evidence>
<organism evidence="3 5">
    <name type="scientific">Neisseria macacae ATCC 33926</name>
    <dbReference type="NCBI Taxonomy" id="997348"/>
    <lineage>
        <taxon>Bacteria</taxon>
        <taxon>Pseudomonadati</taxon>
        <taxon>Pseudomonadota</taxon>
        <taxon>Betaproteobacteria</taxon>
        <taxon>Neisseriales</taxon>
        <taxon>Neisseriaceae</taxon>
        <taxon>Neisseria</taxon>
    </lineage>
</organism>
<dbReference type="InterPro" id="IPR040079">
    <property type="entry name" value="Glutathione_S-Trfase"/>
</dbReference>
<dbReference type="Pfam" id="PF02798">
    <property type="entry name" value="GST_N"/>
    <property type="match status" value="1"/>
</dbReference>
<dbReference type="PANTHER" id="PTHR44051:SF21">
    <property type="entry name" value="GLUTATHIONE S-TRANSFERASE FAMILY PROTEIN"/>
    <property type="match status" value="1"/>
</dbReference>
<name>A0AA36UKU1_9NEIS</name>
<evidence type="ECO:0000313" key="3">
    <source>
        <dbReference type="EMBL" id="EGQ77872.1"/>
    </source>
</evidence>
<gene>
    <name evidence="3" type="ORF">HMPREF9418_0603</name>
    <name evidence="4" type="ORF">MON40_10330</name>
</gene>
<dbReference type="InterPro" id="IPR036282">
    <property type="entry name" value="Glutathione-S-Trfase_C_sf"/>
</dbReference>
<keyword evidence="3" id="KW-0808">Transferase</keyword>
<dbReference type="Gene3D" id="3.40.30.10">
    <property type="entry name" value="Glutaredoxin"/>
    <property type="match status" value="1"/>
</dbReference>
<dbReference type="EMBL" id="CP094241">
    <property type="protein sequence ID" value="UNV84396.1"/>
    <property type="molecule type" value="Genomic_DNA"/>
</dbReference>
<keyword evidence="6" id="KW-1185">Reference proteome</keyword>
<dbReference type="Proteomes" id="UP000004982">
    <property type="component" value="Unassembled WGS sequence"/>
</dbReference>
<feature type="domain" description="GST N-terminal" evidence="1">
    <location>
        <begin position="1"/>
        <end position="81"/>
    </location>
</feature>
<dbReference type="InterPro" id="IPR004045">
    <property type="entry name" value="Glutathione_S-Trfase_N"/>
</dbReference>
<dbReference type="SFLD" id="SFLDG00358">
    <property type="entry name" value="Main_(cytGST)"/>
    <property type="match status" value="1"/>
</dbReference>
<protein>
    <submittedName>
        <fullName evidence="3 4">Glutathione S-transferase</fullName>
        <ecNumber evidence="3">2.5.1.18</ecNumber>
    </submittedName>
</protein>
<dbReference type="InterPro" id="IPR036249">
    <property type="entry name" value="Thioredoxin-like_sf"/>
</dbReference>
<evidence type="ECO:0000313" key="4">
    <source>
        <dbReference type="EMBL" id="UNV84396.1"/>
    </source>
</evidence>
<dbReference type="Gene3D" id="1.20.1050.10">
    <property type="match status" value="1"/>
</dbReference>
<dbReference type="EMBL" id="AFQE01000032">
    <property type="protein sequence ID" value="EGQ77872.1"/>
    <property type="molecule type" value="Genomic_DNA"/>
</dbReference>
<dbReference type="Proteomes" id="UP000829455">
    <property type="component" value="Chromosome"/>
</dbReference>